<dbReference type="PROSITE" id="PS00519">
    <property type="entry name" value="HTH_ASNC_1"/>
    <property type="match status" value="1"/>
</dbReference>
<name>A0A0D0GU36_9SPHI</name>
<keyword evidence="1" id="KW-0805">Transcription regulation</keyword>
<dbReference type="PANTHER" id="PTHR30154:SF34">
    <property type="entry name" value="TRANSCRIPTIONAL REGULATOR AZLB"/>
    <property type="match status" value="1"/>
</dbReference>
<dbReference type="EMBL" id="JXRA01000028">
    <property type="protein sequence ID" value="KIO77896.1"/>
    <property type="molecule type" value="Genomic_DNA"/>
</dbReference>
<dbReference type="Gene3D" id="1.10.10.10">
    <property type="entry name" value="Winged helix-like DNA-binding domain superfamily/Winged helix DNA-binding domain"/>
    <property type="match status" value="1"/>
</dbReference>
<evidence type="ECO:0000256" key="1">
    <source>
        <dbReference type="ARBA" id="ARBA00023015"/>
    </source>
</evidence>
<dbReference type="InterPro" id="IPR036388">
    <property type="entry name" value="WH-like_DNA-bd_sf"/>
</dbReference>
<dbReference type="SMART" id="SM00344">
    <property type="entry name" value="HTH_ASNC"/>
    <property type="match status" value="1"/>
</dbReference>
<dbReference type="InterPro" id="IPR011008">
    <property type="entry name" value="Dimeric_a/b-barrel"/>
</dbReference>
<dbReference type="GO" id="GO:0043565">
    <property type="term" value="F:sequence-specific DNA binding"/>
    <property type="evidence" value="ECO:0007669"/>
    <property type="project" value="InterPro"/>
</dbReference>
<keyword evidence="2" id="KW-0238">DNA-binding</keyword>
<dbReference type="Pfam" id="PF01037">
    <property type="entry name" value="AsnC_trans_reg"/>
    <property type="match status" value="1"/>
</dbReference>
<sequence>MDHIDEFDIQILKQLEIDGRMAYSAIATALGVSNTMVHQRISRLTEQGILAGIKPVLDEKKIGYDWGAFTGITLEKDQDSNRIIEELKKIPEVTECYYISGTYTLYLKIIAKNHEHMRKVLYEKIDNIQGIAKTDSIMELGCAFKRNIIL</sequence>
<evidence type="ECO:0000313" key="6">
    <source>
        <dbReference type="Proteomes" id="UP000032049"/>
    </source>
</evidence>
<accession>A0A0D0GU36</accession>
<proteinExistence type="predicted"/>
<evidence type="ECO:0000313" key="5">
    <source>
        <dbReference type="EMBL" id="KIO77896.1"/>
    </source>
</evidence>
<evidence type="ECO:0000256" key="3">
    <source>
        <dbReference type="ARBA" id="ARBA00023163"/>
    </source>
</evidence>
<feature type="domain" description="HTH asnC-type" evidence="4">
    <location>
        <begin position="4"/>
        <end position="65"/>
    </location>
</feature>
<keyword evidence="6" id="KW-1185">Reference proteome</keyword>
<protein>
    <submittedName>
        <fullName evidence="5">AsnC family transcriptional regulator</fullName>
    </submittedName>
</protein>
<dbReference type="PRINTS" id="PR00033">
    <property type="entry name" value="HTHASNC"/>
</dbReference>
<dbReference type="AlphaFoldDB" id="A0A0D0GU36"/>
<reference evidence="5 6" key="1">
    <citation type="submission" date="2015-01" db="EMBL/GenBank/DDBJ databases">
        <title>Draft genome sequence of Pedobacter sp. NL19 isolated from sludge of an effluent treatment pond in an abandoned uranium mine.</title>
        <authorList>
            <person name="Santos T."/>
            <person name="Caetano T."/>
            <person name="Covas C."/>
            <person name="Cruz A."/>
            <person name="Mendo S."/>
        </authorList>
    </citation>
    <scope>NUCLEOTIDE SEQUENCE [LARGE SCALE GENOMIC DNA]</scope>
    <source>
        <strain evidence="5 6">NL19</strain>
    </source>
</reference>
<dbReference type="InterPro" id="IPR019887">
    <property type="entry name" value="Tscrpt_reg_AsnC/Lrp_C"/>
</dbReference>
<dbReference type="Proteomes" id="UP000032049">
    <property type="component" value="Unassembled WGS sequence"/>
</dbReference>
<organism evidence="5 6">
    <name type="scientific">Pedobacter lusitanus</name>
    <dbReference type="NCBI Taxonomy" id="1503925"/>
    <lineage>
        <taxon>Bacteria</taxon>
        <taxon>Pseudomonadati</taxon>
        <taxon>Bacteroidota</taxon>
        <taxon>Sphingobacteriia</taxon>
        <taxon>Sphingobacteriales</taxon>
        <taxon>Sphingobacteriaceae</taxon>
        <taxon>Pedobacter</taxon>
    </lineage>
</organism>
<comment type="caution">
    <text evidence="5">The sequence shown here is derived from an EMBL/GenBank/DDBJ whole genome shotgun (WGS) entry which is preliminary data.</text>
</comment>
<dbReference type="InterPro" id="IPR000485">
    <property type="entry name" value="AsnC-type_HTH_dom"/>
</dbReference>
<dbReference type="SUPFAM" id="SSF46785">
    <property type="entry name" value="Winged helix' DNA-binding domain"/>
    <property type="match status" value="1"/>
</dbReference>
<evidence type="ECO:0000256" key="2">
    <source>
        <dbReference type="ARBA" id="ARBA00023125"/>
    </source>
</evidence>
<evidence type="ECO:0000259" key="4">
    <source>
        <dbReference type="PROSITE" id="PS50956"/>
    </source>
</evidence>
<dbReference type="STRING" id="1503925.TH53_06930"/>
<dbReference type="SUPFAM" id="SSF54909">
    <property type="entry name" value="Dimeric alpha+beta barrel"/>
    <property type="match status" value="1"/>
</dbReference>
<dbReference type="PANTHER" id="PTHR30154">
    <property type="entry name" value="LEUCINE-RESPONSIVE REGULATORY PROTEIN"/>
    <property type="match status" value="1"/>
</dbReference>
<dbReference type="GO" id="GO:0043200">
    <property type="term" value="P:response to amino acid"/>
    <property type="evidence" value="ECO:0007669"/>
    <property type="project" value="TreeGrafter"/>
</dbReference>
<dbReference type="Pfam" id="PF13404">
    <property type="entry name" value="HTH_AsnC-type"/>
    <property type="match status" value="1"/>
</dbReference>
<gene>
    <name evidence="5" type="ORF">TH53_06930</name>
</gene>
<dbReference type="GO" id="GO:0005829">
    <property type="term" value="C:cytosol"/>
    <property type="evidence" value="ECO:0007669"/>
    <property type="project" value="TreeGrafter"/>
</dbReference>
<dbReference type="Gene3D" id="3.30.70.920">
    <property type="match status" value="1"/>
</dbReference>
<dbReference type="InterPro" id="IPR036390">
    <property type="entry name" value="WH_DNA-bd_sf"/>
</dbReference>
<dbReference type="PROSITE" id="PS50956">
    <property type="entry name" value="HTH_ASNC_2"/>
    <property type="match status" value="1"/>
</dbReference>
<dbReference type="OrthoDB" id="1094536at2"/>
<dbReference type="InterPro" id="IPR019885">
    <property type="entry name" value="Tscrpt_reg_HTH_AsnC-type_CS"/>
</dbReference>
<dbReference type="InterPro" id="IPR019888">
    <property type="entry name" value="Tscrpt_reg_AsnC-like"/>
</dbReference>
<keyword evidence="3" id="KW-0804">Transcription</keyword>